<sequence length="596" mass="71033">MIKIIEQSPFKDAAINSSMPYENYGDYYALFVGKYMKHSIYRSLLYFDLPALEGIGRVNKVELHLYIVRNDNPSCKKEFQIYRMTEGFEENTVNYANQPIIDEVLYQAFTINEEINTYVKVDITKLFNDWYCRIYPNYGLLVKASDENSNPMVAFYSKDNDDEIYIPKLQIEFNKFEEKDKTIVTKNIENKNINPVIFYNMGNKYFEDRDYKNAYEYYKEGFEKFIPKEKYSPKLLFRMVKTLDQLERYEEGLKIIDQGLEYYSDFTDLIFLRATLYYKQNKISLAIKEFNKCLDMGESPIYLNFIEGAGSFRAYDALAQIYYELKDYDECYHYCKKVLQVNPKFIDPLHTIMKILFNEQRDINDIKEKLESFFGTNLDGKEYITLADVYFEQRKYEIAYEYLIKAEEMIGFSSKHFYRKGMCLLFLKNYKESYKTFEKIKKGELYEKAIYKMVLCEILSGNMYNATKLLNMVRNPENNNTRKVYYALKNTLEGKNYEIISDDQEESKQFTDIIFELLNIIIEATSPENFEKSLQLLNLIENDEVLLRLAKLYYHHGLDNIAYEEFARSIKLFDQIDYEGLNMMKKIFLKNKLGTK</sequence>
<comment type="caution">
    <text evidence="8">The sequence shown here is derived from an EMBL/GenBank/DDBJ whole genome shotgun (WGS) entry which is preliminary data.</text>
</comment>
<evidence type="ECO:0000256" key="1">
    <source>
        <dbReference type="ARBA" id="ARBA00004613"/>
    </source>
</evidence>
<dbReference type="PANTHER" id="PTHR45188:SF2">
    <property type="entry name" value="DNAJ HOMOLOG SUBFAMILY C MEMBER 7"/>
    <property type="match status" value="1"/>
</dbReference>
<proteinExistence type="predicted"/>
<evidence type="ECO:0000256" key="2">
    <source>
        <dbReference type="ARBA" id="ARBA00022525"/>
    </source>
</evidence>
<evidence type="ECO:0000256" key="3">
    <source>
        <dbReference type="ARBA" id="ARBA00022729"/>
    </source>
</evidence>
<name>A0A4R2KLY0_9FIRM</name>
<evidence type="ECO:0000256" key="6">
    <source>
        <dbReference type="PROSITE-ProRule" id="PRU00339"/>
    </source>
</evidence>
<keyword evidence="5 6" id="KW-0802">TPR repeat</keyword>
<dbReference type="InterPro" id="IPR055372">
    <property type="entry name" value="CBM96"/>
</dbReference>
<reference evidence="8 9" key="1">
    <citation type="submission" date="2019-03" db="EMBL/GenBank/DDBJ databases">
        <title>Genomic Encyclopedia of Type Strains, Phase IV (KMG-IV): sequencing the most valuable type-strain genomes for metagenomic binning, comparative biology and taxonomic classification.</title>
        <authorList>
            <person name="Goeker M."/>
        </authorList>
    </citation>
    <scope>NUCLEOTIDE SEQUENCE [LARGE SCALE GENOMIC DNA]</scope>
    <source>
        <strain evidence="8 9">DSM 102940</strain>
    </source>
</reference>
<comment type="subcellular location">
    <subcellularLocation>
        <location evidence="1">Secreted</location>
    </subcellularLocation>
</comment>
<dbReference type="InterPro" id="IPR019734">
    <property type="entry name" value="TPR_rpt"/>
</dbReference>
<dbReference type="PROSITE" id="PS50005">
    <property type="entry name" value="TPR"/>
    <property type="match status" value="1"/>
</dbReference>
<keyword evidence="3" id="KW-0732">Signal</keyword>
<feature type="repeat" description="TPR" evidence="6">
    <location>
        <begin position="312"/>
        <end position="345"/>
    </location>
</feature>
<keyword evidence="9" id="KW-1185">Reference proteome</keyword>
<keyword evidence="4" id="KW-0677">Repeat</keyword>
<evidence type="ECO:0000313" key="8">
    <source>
        <dbReference type="EMBL" id="TCO73632.1"/>
    </source>
</evidence>
<dbReference type="PANTHER" id="PTHR45188">
    <property type="entry name" value="DNAJ PROTEIN P58IPK HOMOLOG"/>
    <property type="match status" value="1"/>
</dbReference>
<dbReference type="OrthoDB" id="657771at2"/>
<dbReference type="Gene3D" id="1.25.40.10">
    <property type="entry name" value="Tetratricopeptide repeat domain"/>
    <property type="match status" value="3"/>
</dbReference>
<evidence type="ECO:0000256" key="5">
    <source>
        <dbReference type="ARBA" id="ARBA00022803"/>
    </source>
</evidence>
<dbReference type="NCBIfam" id="NF033679">
    <property type="entry name" value="DNRLRE_dom"/>
    <property type="match status" value="1"/>
</dbReference>
<dbReference type="InterPro" id="IPR011990">
    <property type="entry name" value="TPR-like_helical_dom_sf"/>
</dbReference>
<dbReference type="InterPro" id="IPR013105">
    <property type="entry name" value="TPR_2"/>
</dbReference>
<dbReference type="Pfam" id="PF07719">
    <property type="entry name" value="TPR_2"/>
    <property type="match status" value="1"/>
</dbReference>
<feature type="domain" description="Carbohydrate-binding module family 96" evidence="7">
    <location>
        <begin position="6"/>
        <end position="163"/>
    </location>
</feature>
<dbReference type="SUPFAM" id="SSF48452">
    <property type="entry name" value="TPR-like"/>
    <property type="match status" value="2"/>
</dbReference>
<evidence type="ECO:0000259" key="7">
    <source>
        <dbReference type="Pfam" id="PF24517"/>
    </source>
</evidence>
<dbReference type="RefSeq" id="WP_132245786.1">
    <property type="nucleotide sequence ID" value="NZ_SLWV01000015.1"/>
</dbReference>
<dbReference type="EMBL" id="SLWV01000015">
    <property type="protein sequence ID" value="TCO73632.1"/>
    <property type="molecule type" value="Genomic_DNA"/>
</dbReference>
<evidence type="ECO:0000256" key="4">
    <source>
        <dbReference type="ARBA" id="ARBA00022737"/>
    </source>
</evidence>
<accession>A0A4R2KLY0</accession>
<dbReference type="Proteomes" id="UP000294919">
    <property type="component" value="Unassembled WGS sequence"/>
</dbReference>
<dbReference type="GO" id="GO:0005576">
    <property type="term" value="C:extracellular region"/>
    <property type="evidence" value="ECO:0007669"/>
    <property type="project" value="UniProtKB-SubCell"/>
</dbReference>
<organism evidence="8 9">
    <name type="scientific">Marinisporobacter balticus</name>
    <dbReference type="NCBI Taxonomy" id="2018667"/>
    <lineage>
        <taxon>Bacteria</taxon>
        <taxon>Bacillati</taxon>
        <taxon>Bacillota</taxon>
        <taxon>Clostridia</taxon>
        <taxon>Peptostreptococcales</taxon>
        <taxon>Thermotaleaceae</taxon>
        <taxon>Marinisporobacter</taxon>
    </lineage>
</organism>
<dbReference type="AlphaFoldDB" id="A0A4R2KLY0"/>
<keyword evidence="2" id="KW-0964">Secreted</keyword>
<dbReference type="Pfam" id="PF24517">
    <property type="entry name" value="CBM96"/>
    <property type="match status" value="1"/>
</dbReference>
<evidence type="ECO:0000313" key="9">
    <source>
        <dbReference type="Proteomes" id="UP000294919"/>
    </source>
</evidence>
<dbReference type="SMART" id="SM00028">
    <property type="entry name" value="TPR"/>
    <property type="match status" value="6"/>
</dbReference>
<protein>
    <submittedName>
        <fullName evidence="8">Tetratricopeptide repeat protein</fullName>
    </submittedName>
</protein>
<gene>
    <name evidence="8" type="ORF">EV214_11521</name>
</gene>